<comment type="pathway">
    <text evidence="3 7">Carbohydrate degradation; pentose phosphate pathway; D-ribulose 5-phosphate from D-glucose 6-phosphate (oxidative stage): step 2/3.</text>
</comment>
<evidence type="ECO:0000256" key="7">
    <source>
        <dbReference type="RuleBase" id="RU365095"/>
    </source>
</evidence>
<comment type="function">
    <text evidence="2 7">Hydrolysis of 6-phosphogluconolactone to 6-phosphogluconate.</text>
</comment>
<dbReference type="SUPFAM" id="SSF100950">
    <property type="entry name" value="NagB/RpiA/CoA transferase-like"/>
    <property type="match status" value="1"/>
</dbReference>
<evidence type="ECO:0000256" key="5">
    <source>
        <dbReference type="ARBA" id="ARBA00013198"/>
    </source>
</evidence>
<sequence>MPAKTVVYADKAVLARATAARTILALGDALASKEEVHLALAGGFVAREVLSAIAVSKLSNDVDWSGLHVWWVDERFVAPASSDRNDKEALENLARVWDKATFHPMGNSEDFDSASQAAKDYTEQLASFNITGFDLALLGMGPDGHVASLFPGREHSSAPAFAVRNSPKPPATRVSLSMQLLVNSSLRFVVLAGEEKSAAFAKAIAAGMDQKQIPAAALNTSGTYWLTDLAAAGN</sequence>
<proteinExistence type="inferred from homology"/>
<protein>
    <recommendedName>
        <fullName evidence="6 7">6-phosphogluconolactonase</fullName>
        <shortName evidence="7">6PGL</shortName>
        <ecNumber evidence="5 7">3.1.1.31</ecNumber>
    </recommendedName>
</protein>
<dbReference type="NCBIfam" id="TIGR01198">
    <property type="entry name" value="pgl"/>
    <property type="match status" value="1"/>
</dbReference>
<feature type="domain" description="Glucosamine/galactosamine-6-phosphate isomerase" evidence="8">
    <location>
        <begin position="10"/>
        <end position="221"/>
    </location>
</feature>
<gene>
    <name evidence="7 9" type="primary">pgl</name>
    <name evidence="9" type="ORF">PIG85_06030</name>
</gene>
<dbReference type="EMBL" id="CP116394">
    <property type="protein sequence ID" value="WCE45227.1"/>
    <property type="molecule type" value="Genomic_DNA"/>
</dbReference>
<evidence type="ECO:0000256" key="3">
    <source>
        <dbReference type="ARBA" id="ARBA00004961"/>
    </source>
</evidence>
<comment type="catalytic activity">
    <reaction evidence="1 7">
        <text>6-phospho-D-glucono-1,5-lactone + H2O = 6-phospho-D-gluconate + H(+)</text>
        <dbReference type="Rhea" id="RHEA:12556"/>
        <dbReference type="ChEBI" id="CHEBI:15377"/>
        <dbReference type="ChEBI" id="CHEBI:15378"/>
        <dbReference type="ChEBI" id="CHEBI:57955"/>
        <dbReference type="ChEBI" id="CHEBI:58759"/>
        <dbReference type="EC" id="3.1.1.31"/>
    </reaction>
</comment>
<dbReference type="RefSeq" id="WP_048707374.1">
    <property type="nucleotide sequence ID" value="NZ_CP116394.1"/>
</dbReference>
<dbReference type="InterPro" id="IPR037171">
    <property type="entry name" value="NagB/RpiA_transferase-like"/>
</dbReference>
<name>A0AB38XLJ5_9ACTO</name>
<dbReference type="Pfam" id="PF01182">
    <property type="entry name" value="Glucosamine_iso"/>
    <property type="match status" value="1"/>
</dbReference>
<dbReference type="CDD" id="cd01400">
    <property type="entry name" value="6PGL"/>
    <property type="match status" value="1"/>
</dbReference>
<dbReference type="GO" id="GO:0017057">
    <property type="term" value="F:6-phosphogluconolactonase activity"/>
    <property type="evidence" value="ECO:0007669"/>
    <property type="project" value="UniProtKB-UniRule"/>
</dbReference>
<evidence type="ECO:0000256" key="1">
    <source>
        <dbReference type="ARBA" id="ARBA00000832"/>
    </source>
</evidence>
<dbReference type="Proteomes" id="UP001211044">
    <property type="component" value="Chromosome"/>
</dbReference>
<evidence type="ECO:0000259" key="8">
    <source>
        <dbReference type="Pfam" id="PF01182"/>
    </source>
</evidence>
<dbReference type="GO" id="GO:0006098">
    <property type="term" value="P:pentose-phosphate shunt"/>
    <property type="evidence" value="ECO:0007669"/>
    <property type="project" value="InterPro"/>
</dbReference>
<evidence type="ECO:0000313" key="9">
    <source>
        <dbReference type="EMBL" id="WCE45227.1"/>
    </source>
</evidence>
<keyword evidence="7 9" id="KW-0378">Hydrolase</keyword>
<dbReference type="KEGG" id="wne:PIG85_06030"/>
<dbReference type="PANTHER" id="PTHR11054">
    <property type="entry name" value="6-PHOSPHOGLUCONOLACTONASE"/>
    <property type="match status" value="1"/>
</dbReference>
<evidence type="ECO:0000256" key="4">
    <source>
        <dbReference type="ARBA" id="ARBA00010662"/>
    </source>
</evidence>
<evidence type="ECO:0000256" key="2">
    <source>
        <dbReference type="ARBA" id="ARBA00002681"/>
    </source>
</evidence>
<organism evidence="9 10">
    <name type="scientific">Winkia neuii subsp. anitrata</name>
    <dbReference type="NCBI Taxonomy" id="29318"/>
    <lineage>
        <taxon>Bacteria</taxon>
        <taxon>Bacillati</taxon>
        <taxon>Actinomycetota</taxon>
        <taxon>Actinomycetes</taxon>
        <taxon>Actinomycetales</taxon>
        <taxon>Actinomycetaceae</taxon>
        <taxon>Winkia</taxon>
    </lineage>
</organism>
<comment type="similarity">
    <text evidence="4 7">Belongs to the glucosamine/galactosamine-6-phosphate isomerase family. 6-phosphogluconolactonase subfamily.</text>
</comment>
<dbReference type="InterPro" id="IPR005900">
    <property type="entry name" value="6-phosphogluconolactonase_DevB"/>
</dbReference>
<dbReference type="InterPro" id="IPR039104">
    <property type="entry name" value="6PGL"/>
</dbReference>
<dbReference type="InterPro" id="IPR006148">
    <property type="entry name" value="Glc/Gal-6P_isomerase"/>
</dbReference>
<evidence type="ECO:0000313" key="10">
    <source>
        <dbReference type="Proteomes" id="UP001211044"/>
    </source>
</evidence>
<dbReference type="EC" id="3.1.1.31" evidence="5 7"/>
<reference evidence="9" key="1">
    <citation type="submission" date="2023-01" db="EMBL/GenBank/DDBJ databases">
        <title>Comparative Genomic Analysis of the Clinically-Derived Winkia Strain NY0527 Provides Evidence into the Taxonomic Reassignment of Winkia neuii and Characterizes Their Virulence Traits.</title>
        <authorList>
            <person name="Cai X."/>
            <person name="Peng Y."/>
            <person name="Li M."/>
            <person name="Qiu Y."/>
            <person name="Wang Y."/>
            <person name="Xu L."/>
            <person name="Hou Q."/>
        </authorList>
    </citation>
    <scope>NUCLEOTIDE SEQUENCE</scope>
    <source>
        <strain evidence="9">NY0527</strain>
    </source>
</reference>
<dbReference type="AlphaFoldDB" id="A0AB38XLJ5"/>
<dbReference type="Gene3D" id="3.40.50.1360">
    <property type="match status" value="1"/>
</dbReference>
<dbReference type="GO" id="GO:0005975">
    <property type="term" value="P:carbohydrate metabolic process"/>
    <property type="evidence" value="ECO:0007669"/>
    <property type="project" value="UniProtKB-UniRule"/>
</dbReference>
<dbReference type="PANTHER" id="PTHR11054:SF0">
    <property type="entry name" value="6-PHOSPHOGLUCONOLACTONASE"/>
    <property type="match status" value="1"/>
</dbReference>
<evidence type="ECO:0000256" key="6">
    <source>
        <dbReference type="ARBA" id="ARBA00020337"/>
    </source>
</evidence>
<accession>A0AB38XLJ5</accession>